<gene>
    <name evidence="13" type="ORF">LR394_27725</name>
</gene>
<dbReference type="GO" id="GO:0016491">
    <property type="term" value="F:oxidoreductase activity"/>
    <property type="evidence" value="ECO:0007669"/>
    <property type="project" value="UniProtKB-KW"/>
</dbReference>
<keyword evidence="8" id="KW-0350">Heme biosynthesis</keyword>
<keyword evidence="2" id="KW-1003">Cell membrane</keyword>
<feature type="transmembrane region" description="Helical" evidence="12">
    <location>
        <begin position="286"/>
        <end position="305"/>
    </location>
</feature>
<comment type="pathway">
    <text evidence="11">Porphyrin-containing compound metabolism.</text>
</comment>
<dbReference type="PANTHER" id="PTHR35457">
    <property type="entry name" value="HEME A SYNTHASE"/>
    <property type="match status" value="1"/>
</dbReference>
<dbReference type="InterPro" id="IPR050450">
    <property type="entry name" value="COX15/CtaA_HemeA_synthase"/>
</dbReference>
<evidence type="ECO:0000256" key="10">
    <source>
        <dbReference type="ARBA" id="ARBA00023157"/>
    </source>
</evidence>
<evidence type="ECO:0000256" key="9">
    <source>
        <dbReference type="ARBA" id="ARBA00023136"/>
    </source>
</evidence>
<feature type="transmembrane region" description="Helical" evidence="12">
    <location>
        <begin position="211"/>
        <end position="233"/>
    </location>
</feature>
<feature type="transmembrane region" description="Helical" evidence="12">
    <location>
        <begin position="133"/>
        <end position="153"/>
    </location>
</feature>
<protein>
    <submittedName>
        <fullName evidence="13">COX15/CtaA family protein</fullName>
    </submittedName>
</protein>
<organism evidence="13 14">
    <name type="scientific">Kineosporia babensis</name>
    <dbReference type="NCBI Taxonomy" id="499548"/>
    <lineage>
        <taxon>Bacteria</taxon>
        <taxon>Bacillati</taxon>
        <taxon>Actinomycetota</taxon>
        <taxon>Actinomycetes</taxon>
        <taxon>Kineosporiales</taxon>
        <taxon>Kineosporiaceae</taxon>
        <taxon>Kineosporia</taxon>
    </lineage>
</organism>
<dbReference type="RefSeq" id="WP_231447451.1">
    <property type="nucleotide sequence ID" value="NZ_JAJOMB010000017.1"/>
</dbReference>
<evidence type="ECO:0000313" key="14">
    <source>
        <dbReference type="Proteomes" id="UP001138997"/>
    </source>
</evidence>
<name>A0A9X1NII8_9ACTN</name>
<dbReference type="GO" id="GO:0016020">
    <property type="term" value="C:membrane"/>
    <property type="evidence" value="ECO:0007669"/>
    <property type="project" value="UniProtKB-SubCell"/>
</dbReference>
<dbReference type="InterPro" id="IPR003780">
    <property type="entry name" value="COX15/CtaA_fam"/>
</dbReference>
<evidence type="ECO:0000256" key="5">
    <source>
        <dbReference type="ARBA" id="ARBA00022989"/>
    </source>
</evidence>
<proteinExistence type="predicted"/>
<feature type="transmembrane region" description="Helical" evidence="12">
    <location>
        <begin position="253"/>
        <end position="274"/>
    </location>
</feature>
<keyword evidence="14" id="KW-1185">Reference proteome</keyword>
<feature type="transmembrane region" description="Helical" evidence="12">
    <location>
        <begin position="108"/>
        <end position="127"/>
    </location>
</feature>
<feature type="transmembrane region" description="Helical" evidence="12">
    <location>
        <begin position="21"/>
        <end position="40"/>
    </location>
</feature>
<evidence type="ECO:0000256" key="2">
    <source>
        <dbReference type="ARBA" id="ARBA00022475"/>
    </source>
</evidence>
<comment type="caution">
    <text evidence="13">The sequence shown here is derived from an EMBL/GenBank/DDBJ whole genome shotgun (WGS) entry which is preliminary data.</text>
</comment>
<keyword evidence="4" id="KW-0479">Metal-binding</keyword>
<dbReference type="Proteomes" id="UP001138997">
    <property type="component" value="Unassembled WGS sequence"/>
</dbReference>
<evidence type="ECO:0000256" key="11">
    <source>
        <dbReference type="ARBA" id="ARBA00023444"/>
    </source>
</evidence>
<dbReference type="AlphaFoldDB" id="A0A9X1NII8"/>
<evidence type="ECO:0000256" key="12">
    <source>
        <dbReference type="SAM" id="Phobius"/>
    </source>
</evidence>
<evidence type="ECO:0000313" key="13">
    <source>
        <dbReference type="EMBL" id="MCD5314700.1"/>
    </source>
</evidence>
<dbReference type="EMBL" id="JAJOMB010000017">
    <property type="protein sequence ID" value="MCD5314700.1"/>
    <property type="molecule type" value="Genomic_DNA"/>
</dbReference>
<keyword evidence="5 12" id="KW-1133">Transmembrane helix</keyword>
<evidence type="ECO:0000256" key="6">
    <source>
        <dbReference type="ARBA" id="ARBA00023002"/>
    </source>
</evidence>
<dbReference type="PANTHER" id="PTHR35457:SF1">
    <property type="entry name" value="HEME A SYNTHASE"/>
    <property type="match status" value="1"/>
</dbReference>
<comment type="subcellular location">
    <subcellularLocation>
        <location evidence="1">Membrane</location>
        <topology evidence="1">Multi-pass membrane protein</topology>
    </subcellularLocation>
</comment>
<accession>A0A9X1NII8</accession>
<keyword evidence="10" id="KW-1015">Disulfide bond</keyword>
<keyword evidence="3 12" id="KW-0812">Transmembrane</keyword>
<evidence type="ECO:0000256" key="3">
    <source>
        <dbReference type="ARBA" id="ARBA00022692"/>
    </source>
</evidence>
<evidence type="ECO:0000256" key="7">
    <source>
        <dbReference type="ARBA" id="ARBA00023004"/>
    </source>
</evidence>
<evidence type="ECO:0000256" key="4">
    <source>
        <dbReference type="ARBA" id="ARBA00022723"/>
    </source>
</evidence>
<keyword evidence="9 12" id="KW-0472">Membrane</keyword>
<feature type="transmembrane region" description="Helical" evidence="12">
    <location>
        <begin position="78"/>
        <end position="96"/>
    </location>
</feature>
<keyword evidence="6" id="KW-0560">Oxidoreductase</keyword>
<dbReference type="Pfam" id="PF02628">
    <property type="entry name" value="COX15-CtaA"/>
    <property type="match status" value="1"/>
</dbReference>
<sequence>MRTPFGLLEPYVNLSPRAVRWATTFALLCSIGIILTGGIVRLTGSGLGCPTWPKCTDDSLIVPAEMGIHGTIEFTNRMLTFVISIAVGLAIITARLQKVPNRWLVRTTWSQFFIILLNAVLGGITVWTGLNPYMVAIHFCAATLLLTTTTLSYDYAHSPAFERWSSKFSVPEGPGTRYRRAKALMEQDKADSASVLNQIPPDPTRPVRTKLAWILLAVGGLLVVAGTLTTGAGPHPGDSNEVHRIELDWAGLAWLHGLIALLVLVLAVGCTWAAQQAGDRKTFQRGLILVGLLLGQGLIGVYQSLDGLPWVVVAAHMVGAALVWVGLLRVLLATIHPDPVALEREPETPAPANA</sequence>
<reference evidence="13" key="1">
    <citation type="submission" date="2021-11" db="EMBL/GenBank/DDBJ databases">
        <title>Streptomyces corallinus and Kineosporia corallina sp. nov., two new coral-derived marine actinobacteria.</title>
        <authorList>
            <person name="Buangrab K."/>
            <person name="Sutthacheep M."/>
            <person name="Yeemin T."/>
            <person name="Harunari E."/>
            <person name="Igarashi Y."/>
            <person name="Sripreechasak P."/>
            <person name="Kanchanasin P."/>
            <person name="Tanasupawat S."/>
            <person name="Phongsopitanun W."/>
        </authorList>
    </citation>
    <scope>NUCLEOTIDE SEQUENCE</scope>
    <source>
        <strain evidence="13">JCM 31032</strain>
    </source>
</reference>
<evidence type="ECO:0000256" key="1">
    <source>
        <dbReference type="ARBA" id="ARBA00004141"/>
    </source>
</evidence>
<feature type="transmembrane region" description="Helical" evidence="12">
    <location>
        <begin position="311"/>
        <end position="332"/>
    </location>
</feature>
<keyword evidence="7" id="KW-0408">Iron</keyword>
<dbReference type="GO" id="GO:0046872">
    <property type="term" value="F:metal ion binding"/>
    <property type="evidence" value="ECO:0007669"/>
    <property type="project" value="UniProtKB-KW"/>
</dbReference>
<dbReference type="GO" id="GO:0006784">
    <property type="term" value="P:heme A biosynthetic process"/>
    <property type="evidence" value="ECO:0007669"/>
    <property type="project" value="InterPro"/>
</dbReference>
<evidence type="ECO:0000256" key="8">
    <source>
        <dbReference type="ARBA" id="ARBA00023133"/>
    </source>
</evidence>